<reference evidence="12" key="1">
    <citation type="submission" date="2025-08" db="UniProtKB">
        <authorList>
            <consortium name="RefSeq"/>
        </authorList>
    </citation>
    <scope>IDENTIFICATION</scope>
</reference>
<evidence type="ECO:0000256" key="9">
    <source>
        <dbReference type="SAM" id="MobiDB-lite"/>
    </source>
</evidence>
<evidence type="ECO:0000256" key="6">
    <source>
        <dbReference type="ARBA" id="ARBA00023054"/>
    </source>
</evidence>
<evidence type="ECO:0000256" key="2">
    <source>
        <dbReference type="ARBA" id="ARBA00004214"/>
    </source>
</evidence>
<evidence type="ECO:0000259" key="10">
    <source>
        <dbReference type="Pfam" id="PF15007"/>
    </source>
</evidence>
<evidence type="ECO:0000256" key="1">
    <source>
        <dbReference type="ARBA" id="ARBA00004114"/>
    </source>
</evidence>
<dbReference type="InterPro" id="IPR033603">
    <property type="entry name" value="CEP44"/>
</dbReference>
<feature type="domain" description="Centrosomal CEP44" evidence="10">
    <location>
        <begin position="6"/>
        <end position="122"/>
    </location>
</feature>
<feature type="region of interest" description="Disordered" evidence="9">
    <location>
        <begin position="350"/>
        <end position="371"/>
    </location>
</feature>
<evidence type="ECO:0000256" key="4">
    <source>
        <dbReference type="ARBA" id="ARBA00014053"/>
    </source>
</evidence>
<name>A0ABM0JMI5_APLCA</name>
<evidence type="ECO:0000256" key="3">
    <source>
        <dbReference type="ARBA" id="ARBA00004647"/>
    </source>
</evidence>
<dbReference type="PANTHER" id="PTHR31477:SF1">
    <property type="entry name" value="CENTROSOMAL PROTEIN OF 44 KDA"/>
    <property type="match status" value="1"/>
</dbReference>
<evidence type="ECO:0000256" key="7">
    <source>
        <dbReference type="ARBA" id="ARBA00023212"/>
    </source>
</evidence>
<dbReference type="GeneID" id="101850644"/>
<accession>A0ABM0JMI5</accession>
<comment type="function">
    <text evidence="8">Centriole-enriched microtubule-binding protein involved in centriole biogenesis. In collaboration with CEP295 and POC1B, is required for the centriole-to-centrosome conversion by ensuring the formation of bona fide centriole wall. Functions as a linker component that maintains centrosome cohesion. Associates with CROCC and regulates its stability and localization to the centrosome.</text>
</comment>
<dbReference type="Proteomes" id="UP000694888">
    <property type="component" value="Unplaced"/>
</dbReference>
<sequence>MASTGDMKNNVKQLQAELKAVKYSGTMDIDGLVSGLPKTYLPFYHYLFTTYSTKLNKDISNSNNELYGKSDMRFMEAVYKILRDMFQHKPQVTRDQFFSPGFAERKVIMATEILRLVRSKYKPPKTSSAFRVTATKDHRPSSHPEKVRQEPRVPSSAKERPRKVAARSIPDVSGAIVLPSQATASAANGFCIPKSAFPQLRMAQLAPTRDQAEPVPSDSDSDLDTATVTESSSGRILASLPAGTIGQSEMEAEIRRKVVGMVSPSLVNLNERLGKLEIALKRMDQQEVPKPPPEPAQFKALTTGLTKQMNDVIFKLDTLTSRVVLIENRLTMVETKLDDETAYHRTLAASRAVTSGSSKTRNAGHHSRQSPRIVQVRAEDEEAFLSSAGKEELGAKVVESHGEVINIEDGDINADADGAGGEKVDVVVVREEVDRDTRTDNKMGFIKTLVGNNGSETTLTTGDNSTVDIAEDQIPSFGRFELESMPVQTVASIDNSQRACTLEREAARDLISTLPTTAATRDNPPISSLTNAFGDLASPIRPFVRPQYEYPLLQDDSVISIPCATYEDSSEDRRTSTPSHATLDTSTLDRVGRINQMMCETQQLFR</sequence>
<keyword evidence="5" id="KW-0963">Cytoplasm</keyword>
<keyword evidence="7" id="KW-0206">Cytoskeleton</keyword>
<dbReference type="Pfam" id="PF15007">
    <property type="entry name" value="CEP44"/>
    <property type="match status" value="1"/>
</dbReference>
<evidence type="ECO:0000256" key="8">
    <source>
        <dbReference type="ARBA" id="ARBA00046235"/>
    </source>
</evidence>
<dbReference type="RefSeq" id="XP_005097170.1">
    <property type="nucleotide sequence ID" value="XM_005097113.3"/>
</dbReference>
<dbReference type="InterPro" id="IPR029157">
    <property type="entry name" value="CEP44_CC"/>
</dbReference>
<gene>
    <name evidence="12" type="primary">LOC101850644</name>
</gene>
<feature type="compositionally biased region" description="Polar residues" evidence="9">
    <location>
        <begin position="352"/>
        <end position="361"/>
    </location>
</feature>
<proteinExistence type="predicted"/>
<protein>
    <recommendedName>
        <fullName evidence="4">Centrosomal protein of 44 kDa</fullName>
    </recommendedName>
</protein>
<organism evidence="11 12">
    <name type="scientific">Aplysia californica</name>
    <name type="common">California sea hare</name>
    <dbReference type="NCBI Taxonomy" id="6500"/>
    <lineage>
        <taxon>Eukaryota</taxon>
        <taxon>Metazoa</taxon>
        <taxon>Spiralia</taxon>
        <taxon>Lophotrochozoa</taxon>
        <taxon>Mollusca</taxon>
        <taxon>Gastropoda</taxon>
        <taxon>Heterobranchia</taxon>
        <taxon>Euthyneura</taxon>
        <taxon>Tectipleura</taxon>
        <taxon>Aplysiida</taxon>
        <taxon>Aplysioidea</taxon>
        <taxon>Aplysiidae</taxon>
        <taxon>Aplysia</taxon>
    </lineage>
</organism>
<comment type="subcellular location">
    <subcellularLocation>
        <location evidence="1">Cytoplasm</location>
        <location evidence="1">Cytoskeleton</location>
        <location evidence="1">Microtubule organizing center</location>
        <location evidence="1">Centrosome</location>
        <location evidence="1">Centriole</location>
    </subcellularLocation>
    <subcellularLocation>
        <location evidence="3">Cytoplasm</location>
        <location evidence="3">Cytoskeleton</location>
        <location evidence="3">Spindle pole</location>
    </subcellularLocation>
    <subcellularLocation>
        <location evidence="2">Midbody</location>
    </subcellularLocation>
</comment>
<feature type="region of interest" description="Disordered" evidence="9">
    <location>
        <begin position="127"/>
        <end position="166"/>
    </location>
</feature>
<evidence type="ECO:0000256" key="5">
    <source>
        <dbReference type="ARBA" id="ARBA00022490"/>
    </source>
</evidence>
<feature type="region of interest" description="Disordered" evidence="9">
    <location>
        <begin position="205"/>
        <end position="232"/>
    </location>
</feature>
<evidence type="ECO:0000313" key="11">
    <source>
        <dbReference type="Proteomes" id="UP000694888"/>
    </source>
</evidence>
<evidence type="ECO:0000313" key="12">
    <source>
        <dbReference type="RefSeq" id="XP_005097170.1"/>
    </source>
</evidence>
<keyword evidence="6" id="KW-0175">Coiled coil</keyword>
<keyword evidence="11" id="KW-1185">Reference proteome</keyword>
<feature type="compositionally biased region" description="Basic and acidic residues" evidence="9">
    <location>
        <begin position="134"/>
        <end position="151"/>
    </location>
</feature>
<dbReference type="PANTHER" id="PTHR31477">
    <property type="entry name" value="CENTROSOMAL PROTEIN OF 44 KDA"/>
    <property type="match status" value="1"/>
</dbReference>